<evidence type="ECO:0000256" key="4">
    <source>
        <dbReference type="SAM" id="Phobius"/>
    </source>
</evidence>
<reference evidence="6 7" key="1">
    <citation type="submission" date="2024-04" db="EMBL/GenBank/DDBJ databases">
        <authorList>
            <person name="Cremers G."/>
        </authorList>
    </citation>
    <scope>NUCLEOTIDE SEQUENCE [LARGE SCALE GENOMIC DNA]</scope>
    <source>
        <strain evidence="6">MeCH1-AG</strain>
    </source>
</reference>
<organism evidence="6 7">
    <name type="scientific">Candidatus Methylocalor cossyra</name>
    <dbReference type="NCBI Taxonomy" id="3108543"/>
    <lineage>
        <taxon>Bacteria</taxon>
        <taxon>Pseudomonadati</taxon>
        <taxon>Pseudomonadota</taxon>
        <taxon>Gammaproteobacteria</taxon>
        <taxon>Methylococcales</taxon>
        <taxon>Methylococcaceae</taxon>
        <taxon>Candidatus Methylocalor</taxon>
    </lineage>
</organism>
<keyword evidence="4" id="KW-0812">Transmembrane</keyword>
<feature type="transmembrane region" description="Helical" evidence="4">
    <location>
        <begin position="20"/>
        <end position="40"/>
    </location>
</feature>
<comment type="pathway">
    <text evidence="1">Lipid metabolism.</text>
</comment>
<dbReference type="CDD" id="cd07989">
    <property type="entry name" value="LPLAT_AGPAT-like"/>
    <property type="match status" value="1"/>
</dbReference>
<evidence type="ECO:0000256" key="1">
    <source>
        <dbReference type="ARBA" id="ARBA00005189"/>
    </source>
</evidence>
<name>A0ABP1C5I3_9GAMM</name>
<evidence type="ECO:0000256" key="3">
    <source>
        <dbReference type="ARBA" id="ARBA00023315"/>
    </source>
</evidence>
<evidence type="ECO:0000313" key="7">
    <source>
        <dbReference type="Proteomes" id="UP001497493"/>
    </source>
</evidence>
<sequence>MKPPSISSFVTPSILLRSTLFFLGQVLSTLLLGPLVLLLWPASFEARYALTQLWVRFNLWTLKTVCGLDYRVQGAEHIPPRNGVIMAKHQSAFETIVLQAIFPPVVFVLKRELLRIPVWGWAMATLEPIAIDRRAKAQAMKQILKDGEARIRRGRWVVLFPEGTRVAPGQKGRYGTSAGLLAHRAGCPVVPVAHNAGEYWTKNGFLKFPGVVQVRIGPPIDASRLSAGEVNALAEQWIERQMAEITGFGPYARIQAPAARDERAA</sequence>
<dbReference type="Proteomes" id="UP001497493">
    <property type="component" value="Chromosome"/>
</dbReference>
<protein>
    <submittedName>
        <fullName evidence="6">1-acyl-sn-glycerol-3-phosphate acyltransferase</fullName>
        <ecNumber evidence="6">2.3.1.51</ecNumber>
    </submittedName>
</protein>
<dbReference type="EC" id="2.3.1.51" evidence="6"/>
<evidence type="ECO:0000259" key="5">
    <source>
        <dbReference type="SMART" id="SM00563"/>
    </source>
</evidence>
<proteinExistence type="predicted"/>
<dbReference type="RefSeq" id="WP_348759021.1">
    <property type="nucleotide sequence ID" value="NZ_OZ026884.1"/>
</dbReference>
<keyword evidence="4" id="KW-1133">Transmembrane helix</keyword>
<dbReference type="SMART" id="SM00563">
    <property type="entry name" value="PlsC"/>
    <property type="match status" value="1"/>
</dbReference>
<dbReference type="InterPro" id="IPR002123">
    <property type="entry name" value="Plipid/glycerol_acylTrfase"/>
</dbReference>
<keyword evidence="2 6" id="KW-0808">Transferase</keyword>
<keyword evidence="3 6" id="KW-0012">Acyltransferase</keyword>
<dbReference type="PANTHER" id="PTHR10434">
    <property type="entry name" value="1-ACYL-SN-GLYCEROL-3-PHOSPHATE ACYLTRANSFERASE"/>
    <property type="match status" value="1"/>
</dbReference>
<feature type="domain" description="Phospholipid/glycerol acyltransferase" evidence="5">
    <location>
        <begin position="83"/>
        <end position="197"/>
    </location>
</feature>
<dbReference type="GO" id="GO:0003841">
    <property type="term" value="F:1-acylglycerol-3-phosphate O-acyltransferase activity"/>
    <property type="evidence" value="ECO:0007669"/>
    <property type="project" value="UniProtKB-EC"/>
</dbReference>
<dbReference type="EMBL" id="OZ026884">
    <property type="protein sequence ID" value="CAL1239473.1"/>
    <property type="molecule type" value="Genomic_DNA"/>
</dbReference>
<dbReference type="SUPFAM" id="SSF69593">
    <property type="entry name" value="Glycerol-3-phosphate (1)-acyltransferase"/>
    <property type="match status" value="1"/>
</dbReference>
<evidence type="ECO:0000256" key="2">
    <source>
        <dbReference type="ARBA" id="ARBA00022679"/>
    </source>
</evidence>
<keyword evidence="4" id="KW-0472">Membrane</keyword>
<accession>A0ABP1C5I3</accession>
<evidence type="ECO:0000313" key="6">
    <source>
        <dbReference type="EMBL" id="CAL1239473.1"/>
    </source>
</evidence>
<keyword evidence="7" id="KW-1185">Reference proteome</keyword>
<dbReference type="Pfam" id="PF01553">
    <property type="entry name" value="Acyltransferase"/>
    <property type="match status" value="1"/>
</dbReference>
<dbReference type="PANTHER" id="PTHR10434:SF40">
    <property type="entry name" value="1-ACYL-SN-GLYCEROL-3-PHOSPHATE ACYLTRANSFERASE"/>
    <property type="match status" value="1"/>
</dbReference>
<gene>
    <name evidence="6" type="ORF">MECH1_V1_0697</name>
</gene>